<reference evidence="5 6" key="1">
    <citation type="submission" date="2018-06" db="EMBL/GenBank/DDBJ databases">
        <authorList>
            <consortium name="Pathogen Informatics"/>
            <person name="Doyle S."/>
        </authorList>
    </citation>
    <scope>NUCLEOTIDE SEQUENCE [LARGE SCALE GENOMIC DNA]</scope>
    <source>
        <strain evidence="3 7">NCTC5051</strain>
        <strain evidence="2 6">NCTC5052</strain>
        <strain evidence="4 8">NCTC5053</strain>
        <strain evidence="1 5">NCTC9601</strain>
    </source>
</reference>
<accession>A0A2X3GTT0</accession>
<name>A0A2X3GTT0_KLEPN</name>
<evidence type="ECO:0000313" key="7">
    <source>
        <dbReference type="Proteomes" id="UP000254141"/>
    </source>
</evidence>
<dbReference type="EMBL" id="UASN01000024">
    <property type="protein sequence ID" value="SQC71728.1"/>
    <property type="molecule type" value="Genomic_DNA"/>
</dbReference>
<evidence type="ECO:0000313" key="8">
    <source>
        <dbReference type="Proteomes" id="UP000254387"/>
    </source>
</evidence>
<dbReference type="EMBL" id="UGLU01000001">
    <property type="protein sequence ID" value="STU52063.1"/>
    <property type="molecule type" value="Genomic_DNA"/>
</dbReference>
<evidence type="ECO:0000313" key="6">
    <source>
        <dbReference type="Proteomes" id="UP000254103"/>
    </source>
</evidence>
<dbReference type="Proteomes" id="UP000254103">
    <property type="component" value="Unassembled WGS sequence"/>
</dbReference>
<dbReference type="RefSeq" id="WP_227511345.1">
    <property type="nucleotide sequence ID" value="NZ_JALKQI010000004.1"/>
</dbReference>
<protein>
    <submittedName>
        <fullName evidence="1">Uncharacterized protein</fullName>
    </submittedName>
</protein>
<organism evidence="1 5">
    <name type="scientific">Klebsiella pneumoniae</name>
    <dbReference type="NCBI Taxonomy" id="573"/>
    <lineage>
        <taxon>Bacteria</taxon>
        <taxon>Pseudomonadati</taxon>
        <taxon>Pseudomonadota</taxon>
        <taxon>Gammaproteobacteria</taxon>
        <taxon>Enterobacterales</taxon>
        <taxon>Enterobacteriaceae</taxon>
        <taxon>Klebsiella/Raoultella group</taxon>
        <taxon>Klebsiella</taxon>
        <taxon>Klebsiella pneumoniae complex</taxon>
    </lineage>
</organism>
<sequence length="49" mass="5373">MVPERTPGSALLFVNFCADRFANKSRQFARIAALNAVQMDVNITGKTTT</sequence>
<evidence type="ECO:0000313" key="2">
    <source>
        <dbReference type="EMBL" id="STT92784.1"/>
    </source>
</evidence>
<dbReference type="Proteomes" id="UP000254141">
    <property type="component" value="Unassembled WGS sequence"/>
</dbReference>
<gene>
    <name evidence="3" type="ORF">NCTC5051_03280</name>
    <name evidence="2" type="ORF">NCTC5052_01168</name>
    <name evidence="4" type="ORF">NCTC5053_06646</name>
    <name evidence="1" type="ORF">NCTC9601_06871</name>
</gene>
<evidence type="ECO:0000313" key="4">
    <source>
        <dbReference type="EMBL" id="STV62638.1"/>
    </source>
</evidence>
<evidence type="ECO:0000313" key="5">
    <source>
        <dbReference type="Proteomes" id="UP000251123"/>
    </source>
</evidence>
<proteinExistence type="predicted"/>
<evidence type="ECO:0000313" key="1">
    <source>
        <dbReference type="EMBL" id="SQC71728.1"/>
    </source>
</evidence>
<dbReference type="Proteomes" id="UP000251123">
    <property type="component" value="Unassembled WGS sequence"/>
</dbReference>
<dbReference type="Proteomes" id="UP000254387">
    <property type="component" value="Unassembled WGS sequence"/>
</dbReference>
<evidence type="ECO:0000313" key="3">
    <source>
        <dbReference type="EMBL" id="STU52063.1"/>
    </source>
</evidence>
<dbReference type="AlphaFoldDB" id="A0A2X3GTT0"/>
<dbReference type="EMBL" id="UGMN01000004">
    <property type="protein sequence ID" value="STV62638.1"/>
    <property type="molecule type" value="Genomic_DNA"/>
</dbReference>
<dbReference type="EMBL" id="UGLJ01000002">
    <property type="protein sequence ID" value="STT92784.1"/>
    <property type="molecule type" value="Genomic_DNA"/>
</dbReference>